<keyword evidence="4 7" id="KW-1133">Transmembrane helix</keyword>
<evidence type="ECO:0000256" key="1">
    <source>
        <dbReference type="ARBA" id="ARBA00022475"/>
    </source>
</evidence>
<dbReference type="GO" id="GO:0005886">
    <property type="term" value="C:plasma membrane"/>
    <property type="evidence" value="ECO:0007669"/>
    <property type="project" value="UniProtKB-SubCell"/>
</dbReference>
<evidence type="ECO:0000313" key="8">
    <source>
        <dbReference type="EMBL" id="QGG79979.1"/>
    </source>
</evidence>
<sequence length="93" mass="10578">MRNWVWLILLGLFALLQYKWWLGQGGLLEQAQLRGRVAEQADKIATLEAENNLLRREVRALNTEQGLEEAARVHLGVKRADEVYIRIAPGAAQ</sequence>
<dbReference type="GO" id="GO:0032153">
    <property type="term" value="C:cell division site"/>
    <property type="evidence" value="ECO:0007669"/>
    <property type="project" value="UniProtKB-UniRule"/>
</dbReference>
<dbReference type="GO" id="GO:0043093">
    <property type="term" value="P:FtsZ-dependent cytokinesis"/>
    <property type="evidence" value="ECO:0007669"/>
    <property type="project" value="UniProtKB-UniRule"/>
</dbReference>
<keyword evidence="1 7" id="KW-1003">Cell membrane</keyword>
<dbReference type="PANTHER" id="PTHR37485:SF1">
    <property type="entry name" value="CELL DIVISION PROTEIN FTSB"/>
    <property type="match status" value="1"/>
</dbReference>
<gene>
    <name evidence="7" type="primary">ftsB</name>
    <name evidence="8" type="ORF">GH975_05050</name>
</gene>
<comment type="subunit">
    <text evidence="7">Part of a complex composed of FtsB, FtsL and FtsQ.</text>
</comment>
<proteinExistence type="inferred from homology"/>
<keyword evidence="2 7" id="KW-0132">Cell division</keyword>
<dbReference type="Pfam" id="PF04977">
    <property type="entry name" value="DivIC"/>
    <property type="match status" value="1"/>
</dbReference>
<dbReference type="HAMAP" id="MF_00599">
    <property type="entry name" value="FtsB"/>
    <property type="match status" value="1"/>
</dbReference>
<evidence type="ECO:0000313" key="9">
    <source>
        <dbReference type="Proteomes" id="UP000388235"/>
    </source>
</evidence>
<evidence type="ECO:0000256" key="2">
    <source>
        <dbReference type="ARBA" id="ARBA00022618"/>
    </source>
</evidence>
<comment type="subcellular location">
    <subcellularLocation>
        <location evidence="7">Cell inner membrane</location>
        <topology evidence="7">Single-pass type II membrane protein</topology>
    </subcellularLocation>
    <text evidence="7">Localizes to the division septum.</text>
</comment>
<feature type="topological domain" description="Cytoplasmic" evidence="7">
    <location>
        <begin position="1"/>
        <end position="4"/>
    </location>
</feature>
<protein>
    <recommendedName>
        <fullName evidence="7">Cell division protein FtsB</fullName>
    </recommendedName>
</protein>
<dbReference type="InterPro" id="IPR023081">
    <property type="entry name" value="Cell_div_FtsB"/>
</dbReference>
<comment type="similarity">
    <text evidence="7">Belongs to the FtsB family.</text>
</comment>
<dbReference type="InterPro" id="IPR007060">
    <property type="entry name" value="FtsL/DivIC"/>
</dbReference>
<dbReference type="KEGG" id="llp:GH975_05050"/>
<evidence type="ECO:0000256" key="4">
    <source>
        <dbReference type="ARBA" id="ARBA00022989"/>
    </source>
</evidence>
<accession>A0A5Q2Q6Q3</accession>
<feature type="topological domain" description="Periplasmic" evidence="7">
    <location>
        <begin position="23"/>
        <end position="93"/>
    </location>
</feature>
<dbReference type="EMBL" id="CP045871">
    <property type="protein sequence ID" value="QGG79979.1"/>
    <property type="molecule type" value="Genomic_DNA"/>
</dbReference>
<keyword evidence="7" id="KW-0997">Cell inner membrane</keyword>
<evidence type="ECO:0000256" key="6">
    <source>
        <dbReference type="ARBA" id="ARBA00023306"/>
    </source>
</evidence>
<keyword evidence="7" id="KW-0175">Coiled coil</keyword>
<name>A0A5Q2Q6Q3_9GAMM</name>
<dbReference type="GO" id="GO:0030428">
    <property type="term" value="C:cell septum"/>
    <property type="evidence" value="ECO:0007669"/>
    <property type="project" value="TreeGrafter"/>
</dbReference>
<comment type="function">
    <text evidence="7">Essential cell division protein. May link together the upstream cell division proteins, which are predominantly cytoplasmic, with the downstream cell division proteins, which are predominantly periplasmic.</text>
</comment>
<evidence type="ECO:0000256" key="5">
    <source>
        <dbReference type="ARBA" id="ARBA00023136"/>
    </source>
</evidence>
<keyword evidence="5 7" id="KW-0472">Membrane</keyword>
<dbReference type="PANTHER" id="PTHR37485">
    <property type="entry name" value="CELL DIVISION PROTEIN FTSB"/>
    <property type="match status" value="1"/>
</dbReference>
<dbReference type="Proteomes" id="UP000388235">
    <property type="component" value="Chromosome"/>
</dbReference>
<keyword evidence="9" id="KW-1185">Reference proteome</keyword>
<organism evidence="8 9">
    <name type="scientific">Litorivicinus lipolyticus</name>
    <dbReference type="NCBI Taxonomy" id="418701"/>
    <lineage>
        <taxon>Bacteria</taxon>
        <taxon>Pseudomonadati</taxon>
        <taxon>Pseudomonadota</taxon>
        <taxon>Gammaproteobacteria</taxon>
        <taxon>Oceanospirillales</taxon>
        <taxon>Litorivicinaceae</taxon>
        <taxon>Litorivicinus</taxon>
    </lineage>
</organism>
<dbReference type="OrthoDB" id="7061211at2"/>
<feature type="coiled-coil region" evidence="7">
    <location>
        <begin position="30"/>
        <end position="64"/>
    </location>
</feature>
<keyword evidence="6 7" id="KW-0131">Cell cycle</keyword>
<reference evidence="8 9" key="1">
    <citation type="submission" date="2019-11" db="EMBL/GenBank/DDBJ databases">
        <authorList>
            <person name="Khan S.A."/>
            <person name="Jeon C.O."/>
            <person name="Chun B.H."/>
        </authorList>
    </citation>
    <scope>NUCLEOTIDE SEQUENCE [LARGE SCALE GENOMIC DNA]</scope>
    <source>
        <strain evidence="8 9">IMCC 1097</strain>
    </source>
</reference>
<keyword evidence="3 7" id="KW-0812">Transmembrane</keyword>
<evidence type="ECO:0000256" key="3">
    <source>
        <dbReference type="ARBA" id="ARBA00022692"/>
    </source>
</evidence>
<dbReference type="RefSeq" id="WP_153713483.1">
    <property type="nucleotide sequence ID" value="NZ_CP045871.1"/>
</dbReference>
<evidence type="ECO:0000256" key="7">
    <source>
        <dbReference type="HAMAP-Rule" id="MF_00599"/>
    </source>
</evidence>
<dbReference type="AlphaFoldDB" id="A0A5Q2Q6Q3"/>